<accession>A0A8T3C785</accession>
<gene>
    <name evidence="1" type="ORF">KFK09_002445</name>
</gene>
<dbReference type="AlphaFoldDB" id="A0A8T3C785"/>
<dbReference type="EMBL" id="JAGYWB010000003">
    <property type="protein sequence ID" value="KAI0526853.1"/>
    <property type="molecule type" value="Genomic_DNA"/>
</dbReference>
<evidence type="ECO:0000313" key="1">
    <source>
        <dbReference type="EMBL" id="KAI0526853.1"/>
    </source>
</evidence>
<dbReference type="Proteomes" id="UP000829196">
    <property type="component" value="Unassembled WGS sequence"/>
</dbReference>
<proteinExistence type="predicted"/>
<reference evidence="1" key="1">
    <citation type="journal article" date="2022" name="Front. Genet.">
        <title>Chromosome-Scale Assembly of the Dendrobium nobile Genome Provides Insights Into the Molecular Mechanism of the Biosynthesis of the Medicinal Active Ingredient of Dendrobium.</title>
        <authorList>
            <person name="Xu Q."/>
            <person name="Niu S.-C."/>
            <person name="Li K.-L."/>
            <person name="Zheng P.-J."/>
            <person name="Zhang X.-J."/>
            <person name="Jia Y."/>
            <person name="Liu Y."/>
            <person name="Niu Y.-X."/>
            <person name="Yu L.-H."/>
            <person name="Chen D.-F."/>
            <person name="Zhang G.-Q."/>
        </authorList>
    </citation>
    <scope>NUCLEOTIDE SEQUENCE</scope>
    <source>
        <tissue evidence="1">Leaf</tissue>
    </source>
</reference>
<protein>
    <submittedName>
        <fullName evidence="1">Uncharacterized protein</fullName>
    </submittedName>
</protein>
<sequence length="61" mass="7267">MIRKYNRDNYNLYQILSIYYNHQALKLIKCSKPEIPSSLDSFRVTCNLAEMEYFVLDGVMI</sequence>
<evidence type="ECO:0000313" key="2">
    <source>
        <dbReference type="Proteomes" id="UP000829196"/>
    </source>
</evidence>
<organism evidence="1 2">
    <name type="scientific">Dendrobium nobile</name>
    <name type="common">Orchid</name>
    <dbReference type="NCBI Taxonomy" id="94219"/>
    <lineage>
        <taxon>Eukaryota</taxon>
        <taxon>Viridiplantae</taxon>
        <taxon>Streptophyta</taxon>
        <taxon>Embryophyta</taxon>
        <taxon>Tracheophyta</taxon>
        <taxon>Spermatophyta</taxon>
        <taxon>Magnoliopsida</taxon>
        <taxon>Liliopsida</taxon>
        <taxon>Asparagales</taxon>
        <taxon>Orchidaceae</taxon>
        <taxon>Epidendroideae</taxon>
        <taxon>Malaxideae</taxon>
        <taxon>Dendrobiinae</taxon>
        <taxon>Dendrobium</taxon>
    </lineage>
</organism>
<keyword evidence="2" id="KW-1185">Reference proteome</keyword>
<comment type="caution">
    <text evidence="1">The sequence shown here is derived from an EMBL/GenBank/DDBJ whole genome shotgun (WGS) entry which is preliminary data.</text>
</comment>
<name>A0A8T3C785_DENNO</name>